<name>A0AAV9D9D2_ACOCL</name>
<proteinExistence type="inferred from homology"/>
<dbReference type="GO" id="GO:0005783">
    <property type="term" value="C:endoplasmic reticulum"/>
    <property type="evidence" value="ECO:0007669"/>
    <property type="project" value="TreeGrafter"/>
</dbReference>
<keyword evidence="9" id="KW-1185">Reference proteome</keyword>
<dbReference type="GO" id="GO:0016020">
    <property type="term" value="C:membrane"/>
    <property type="evidence" value="ECO:0007669"/>
    <property type="project" value="UniProtKB-SubCell"/>
</dbReference>
<accession>A0AAV9D9D2</accession>
<reference evidence="8" key="1">
    <citation type="journal article" date="2023" name="Nat. Commun.">
        <title>Diploid and tetraploid genomes of Acorus and the evolution of monocots.</title>
        <authorList>
            <person name="Ma L."/>
            <person name="Liu K.W."/>
            <person name="Li Z."/>
            <person name="Hsiao Y.Y."/>
            <person name="Qi Y."/>
            <person name="Fu T."/>
            <person name="Tang G.D."/>
            <person name="Zhang D."/>
            <person name="Sun W.H."/>
            <person name="Liu D.K."/>
            <person name="Li Y."/>
            <person name="Chen G.Z."/>
            <person name="Liu X.D."/>
            <person name="Liao X.Y."/>
            <person name="Jiang Y.T."/>
            <person name="Yu X."/>
            <person name="Hao Y."/>
            <person name="Huang J."/>
            <person name="Zhao X.W."/>
            <person name="Ke S."/>
            <person name="Chen Y.Y."/>
            <person name="Wu W.L."/>
            <person name="Hsu J.L."/>
            <person name="Lin Y.F."/>
            <person name="Huang M.D."/>
            <person name="Li C.Y."/>
            <person name="Huang L."/>
            <person name="Wang Z.W."/>
            <person name="Zhao X."/>
            <person name="Zhong W.Y."/>
            <person name="Peng D.H."/>
            <person name="Ahmad S."/>
            <person name="Lan S."/>
            <person name="Zhang J.S."/>
            <person name="Tsai W.C."/>
            <person name="Van de Peer Y."/>
            <person name="Liu Z.J."/>
        </authorList>
    </citation>
    <scope>NUCLEOTIDE SEQUENCE</scope>
    <source>
        <strain evidence="8">CP</strain>
    </source>
</reference>
<evidence type="ECO:0000256" key="6">
    <source>
        <dbReference type="ARBA" id="ARBA00023136"/>
    </source>
</evidence>
<reference evidence="8" key="2">
    <citation type="submission" date="2023-06" db="EMBL/GenBank/DDBJ databases">
        <authorList>
            <person name="Ma L."/>
            <person name="Liu K.-W."/>
            <person name="Li Z."/>
            <person name="Hsiao Y.-Y."/>
            <person name="Qi Y."/>
            <person name="Fu T."/>
            <person name="Tang G."/>
            <person name="Zhang D."/>
            <person name="Sun W.-H."/>
            <person name="Liu D.-K."/>
            <person name="Li Y."/>
            <person name="Chen G.-Z."/>
            <person name="Liu X.-D."/>
            <person name="Liao X.-Y."/>
            <person name="Jiang Y.-T."/>
            <person name="Yu X."/>
            <person name="Hao Y."/>
            <person name="Huang J."/>
            <person name="Zhao X.-W."/>
            <person name="Ke S."/>
            <person name="Chen Y.-Y."/>
            <person name="Wu W.-L."/>
            <person name="Hsu J.-L."/>
            <person name="Lin Y.-F."/>
            <person name="Huang M.-D."/>
            <person name="Li C.-Y."/>
            <person name="Huang L."/>
            <person name="Wang Z.-W."/>
            <person name="Zhao X."/>
            <person name="Zhong W.-Y."/>
            <person name="Peng D.-H."/>
            <person name="Ahmad S."/>
            <person name="Lan S."/>
            <person name="Zhang J.-S."/>
            <person name="Tsai W.-C."/>
            <person name="Van De Peer Y."/>
            <person name="Liu Z.-J."/>
        </authorList>
    </citation>
    <scope>NUCLEOTIDE SEQUENCE</scope>
    <source>
        <strain evidence="8">CP</strain>
        <tissue evidence="8">Leaves</tissue>
    </source>
</reference>
<evidence type="ECO:0000256" key="7">
    <source>
        <dbReference type="RuleBase" id="RU363107"/>
    </source>
</evidence>
<dbReference type="EMBL" id="JAUJYO010000015">
    <property type="protein sequence ID" value="KAK1297506.1"/>
    <property type="molecule type" value="Genomic_DNA"/>
</dbReference>
<evidence type="ECO:0000313" key="8">
    <source>
        <dbReference type="EMBL" id="KAK1297506.1"/>
    </source>
</evidence>
<dbReference type="InterPro" id="IPR004895">
    <property type="entry name" value="Prenylated_rab_accept_PRA1"/>
</dbReference>
<protein>
    <recommendedName>
        <fullName evidence="7">PRA1 family protein</fullName>
    </recommendedName>
</protein>
<evidence type="ECO:0000256" key="4">
    <source>
        <dbReference type="ARBA" id="ARBA00022692"/>
    </source>
</evidence>
<dbReference type="Pfam" id="PF03208">
    <property type="entry name" value="PRA1"/>
    <property type="match status" value="1"/>
</dbReference>
<dbReference type="PANTHER" id="PTHR19317:SF1">
    <property type="entry name" value="PRA1 FAMILY PROTEIN H"/>
    <property type="match status" value="1"/>
</dbReference>
<organism evidence="8 9">
    <name type="scientific">Acorus calamus</name>
    <name type="common">Sweet flag</name>
    <dbReference type="NCBI Taxonomy" id="4465"/>
    <lineage>
        <taxon>Eukaryota</taxon>
        <taxon>Viridiplantae</taxon>
        <taxon>Streptophyta</taxon>
        <taxon>Embryophyta</taxon>
        <taxon>Tracheophyta</taxon>
        <taxon>Spermatophyta</taxon>
        <taxon>Magnoliopsida</taxon>
        <taxon>Liliopsida</taxon>
        <taxon>Acoraceae</taxon>
        <taxon>Acorus</taxon>
    </lineage>
</organism>
<evidence type="ECO:0000256" key="2">
    <source>
        <dbReference type="ARBA" id="ARBA00004141"/>
    </source>
</evidence>
<evidence type="ECO:0000256" key="1">
    <source>
        <dbReference type="ARBA" id="ARBA00002501"/>
    </source>
</evidence>
<evidence type="ECO:0000256" key="5">
    <source>
        <dbReference type="ARBA" id="ARBA00022989"/>
    </source>
</evidence>
<dbReference type="GO" id="GO:0005794">
    <property type="term" value="C:Golgi apparatus"/>
    <property type="evidence" value="ECO:0007669"/>
    <property type="project" value="TreeGrafter"/>
</dbReference>
<comment type="subcellular location">
    <subcellularLocation>
        <location evidence="2 7">Membrane</location>
        <topology evidence="2 7">Multi-pass membrane protein</topology>
    </subcellularLocation>
</comment>
<dbReference type="GO" id="GO:0016192">
    <property type="term" value="P:vesicle-mediated transport"/>
    <property type="evidence" value="ECO:0007669"/>
    <property type="project" value="TreeGrafter"/>
</dbReference>
<comment type="function">
    <text evidence="1 7">May be involved in both secretory and endocytic intracellular trafficking in the endosomal/prevacuolar compartments.</text>
</comment>
<comment type="caution">
    <text evidence="8">The sequence shown here is derived from an EMBL/GenBank/DDBJ whole genome shotgun (WGS) entry which is preliminary data.</text>
</comment>
<dbReference type="Proteomes" id="UP001180020">
    <property type="component" value="Unassembled WGS sequence"/>
</dbReference>
<dbReference type="PANTHER" id="PTHR19317">
    <property type="entry name" value="PRENYLATED RAB ACCEPTOR 1-RELATED"/>
    <property type="match status" value="1"/>
</dbReference>
<keyword evidence="4 7" id="KW-0812">Transmembrane</keyword>
<comment type="similarity">
    <text evidence="3 7">Belongs to the PRA1 family.</text>
</comment>
<evidence type="ECO:0000313" key="9">
    <source>
        <dbReference type="Proteomes" id="UP001180020"/>
    </source>
</evidence>
<feature type="transmembrane region" description="Helical" evidence="7">
    <location>
        <begin position="201"/>
        <end position="218"/>
    </location>
</feature>
<keyword evidence="7" id="KW-0813">Transport</keyword>
<evidence type="ECO:0000256" key="3">
    <source>
        <dbReference type="ARBA" id="ARBA00006483"/>
    </source>
</evidence>
<feature type="transmembrane region" description="Helical" evidence="7">
    <location>
        <begin position="176"/>
        <end position="194"/>
    </location>
</feature>
<gene>
    <name evidence="8" type="primary">PRA1H</name>
    <name evidence="8" type="ORF">QJS10_CPB15g01719</name>
</gene>
<keyword evidence="5 7" id="KW-1133">Transmembrane helix</keyword>
<sequence>MSFSRNPLSLSVPDPAFETWLRDRGYLEILDVSSSSSPTPTPTITTTSTSPTRPITAFYARALSSTRTLLSLLSLNPFAKLTSEDLSKDTPSWTALFLARPDSYAWPPGPTQARMRVQENVRRYARNYASLFFVFLSCSLYRMPVALLGLVASLALWEGLRYCKGSYEWEVRYPSISNFLVQLTLFATAFILYWSNVQIALFYAICVSYAVMILHALLRKLSPPNQVVAKDQSKRSQQQKRRR</sequence>
<dbReference type="AlphaFoldDB" id="A0AAV9D9D2"/>
<keyword evidence="6 7" id="KW-0472">Membrane</keyword>
<feature type="transmembrane region" description="Helical" evidence="7">
    <location>
        <begin position="131"/>
        <end position="156"/>
    </location>
</feature>